<keyword evidence="3" id="KW-1185">Reference proteome</keyword>
<dbReference type="EMBL" id="JBHSEO010000054">
    <property type="protein sequence ID" value="MFC4416748.1"/>
    <property type="molecule type" value="Genomic_DNA"/>
</dbReference>
<dbReference type="Proteomes" id="UP001596015">
    <property type="component" value="Unassembled WGS sequence"/>
</dbReference>
<evidence type="ECO:0008006" key="4">
    <source>
        <dbReference type="Google" id="ProtNLM"/>
    </source>
</evidence>
<protein>
    <recommendedName>
        <fullName evidence="4">DNA polymerase</fullName>
    </recommendedName>
</protein>
<comment type="caution">
    <text evidence="2">The sequence shown here is derived from an EMBL/GenBank/DDBJ whole genome shotgun (WGS) entry which is preliminary data.</text>
</comment>
<proteinExistence type="predicted"/>
<evidence type="ECO:0000313" key="3">
    <source>
        <dbReference type="Proteomes" id="UP001596015"/>
    </source>
</evidence>
<reference evidence="3" key="1">
    <citation type="journal article" date="2019" name="Int. J. Syst. Evol. Microbiol.">
        <title>The Global Catalogue of Microorganisms (GCM) 10K type strain sequencing project: providing services to taxonomists for standard genome sequencing and annotation.</title>
        <authorList>
            <consortium name="The Broad Institute Genomics Platform"/>
            <consortium name="The Broad Institute Genome Sequencing Center for Infectious Disease"/>
            <person name="Wu L."/>
            <person name="Ma J."/>
        </authorList>
    </citation>
    <scope>NUCLEOTIDE SEQUENCE [LARGE SCALE GENOMIC DNA]</scope>
    <source>
        <strain evidence="3">CCUG 49679</strain>
    </source>
</reference>
<dbReference type="Gene3D" id="3.40.50.10220">
    <property type="entry name" value="DNA polymerase III, psi subunit"/>
    <property type="match status" value="1"/>
</dbReference>
<accession>A0ABV8XE29</accession>
<feature type="compositionally biased region" description="Low complexity" evidence="1">
    <location>
        <begin position="80"/>
        <end position="95"/>
    </location>
</feature>
<feature type="region of interest" description="Disordered" evidence="1">
    <location>
        <begin position="77"/>
        <end position="100"/>
    </location>
</feature>
<name>A0ABV8XE29_9GAMM</name>
<sequence length="301" mass="32011">MPRRVRILPIVEAAAQADMVGDVQRLQYLEAMGLGAWTSRYRLPNALPTPACEWEAAPVEAPTSHGARLQALLDDAAKVPSTPSSSEASSGATPSRDTGKPVVNASARALLLGDAPPASSSSAPEPATEAEPATPTADVGETEAHTALRYDLQVAALEGRWLLLVPEASAPDRVAHELLGNLLRAAGIAVDVALEFRSFQWPLVDNAPATAPLDEARDGLRAYLAGQARRGWRPERLLVFGQNTTLDAVLALEEARSETLSLPCWTLPSLSELKSSAAAKRALWPQLASWREAWAGHDDAS</sequence>
<organism evidence="2 3">
    <name type="scientific">Chromohalobacter beijerinckii</name>
    <dbReference type="NCBI Taxonomy" id="86179"/>
    <lineage>
        <taxon>Bacteria</taxon>
        <taxon>Pseudomonadati</taxon>
        <taxon>Pseudomonadota</taxon>
        <taxon>Gammaproteobacteria</taxon>
        <taxon>Oceanospirillales</taxon>
        <taxon>Halomonadaceae</taxon>
        <taxon>Chromohalobacter</taxon>
    </lineage>
</organism>
<evidence type="ECO:0000256" key="1">
    <source>
        <dbReference type="SAM" id="MobiDB-lite"/>
    </source>
</evidence>
<feature type="region of interest" description="Disordered" evidence="1">
    <location>
        <begin position="113"/>
        <end position="141"/>
    </location>
</feature>
<feature type="compositionally biased region" description="Low complexity" evidence="1">
    <location>
        <begin position="115"/>
        <end position="137"/>
    </location>
</feature>
<dbReference type="RefSeq" id="WP_179861092.1">
    <property type="nucleotide sequence ID" value="NZ_JAKGAK010000007.1"/>
</dbReference>
<dbReference type="SUPFAM" id="SSF102220">
    <property type="entry name" value="DNA polymerase III psi subunit"/>
    <property type="match status" value="1"/>
</dbReference>
<evidence type="ECO:0000313" key="2">
    <source>
        <dbReference type="EMBL" id="MFC4416748.1"/>
    </source>
</evidence>
<dbReference type="InterPro" id="IPR036654">
    <property type="entry name" value="DNA_pol_III_psi_sf"/>
</dbReference>
<gene>
    <name evidence="2" type="ORF">ACFO0E_10040</name>
</gene>